<dbReference type="Proteomes" id="UP000015102">
    <property type="component" value="Unassembled WGS sequence"/>
</dbReference>
<dbReference type="PANTHER" id="PTHR21678">
    <property type="entry name" value="GROWTH INHIBITION AND DIFFERENTIATION RELATED PROTEIN 88"/>
    <property type="match status" value="1"/>
</dbReference>
<dbReference type="AlphaFoldDB" id="T1GZH5"/>
<protein>
    <submittedName>
        <fullName evidence="2">Uncharacterized protein</fullName>
    </submittedName>
</protein>
<evidence type="ECO:0000313" key="3">
    <source>
        <dbReference type="Proteomes" id="UP000015102"/>
    </source>
</evidence>
<dbReference type="EnsemblMetazoa" id="MESCA009276-RA">
    <property type="protein sequence ID" value="MESCA009276-PA"/>
    <property type="gene ID" value="MESCA009276"/>
</dbReference>
<dbReference type="PANTHER" id="PTHR21678:SF0">
    <property type="entry name" value="C3H1-TYPE DOMAIN-CONTAINING PROTEIN"/>
    <property type="match status" value="1"/>
</dbReference>
<sequence length="190" mass="21285">IRRERRPDRAVYVPRARRSLTTPPQVTNTLDPLITAPTTNGDISLKPRKVKSEKVSTKSQYSDENVNLVNMSTKTNMSTTPKAEVLRIDGGATNNIKDNDSDLVELKRASNEINRSNRRIIKQTFVSDVLEIPDIQSSDSPNDSVSCDPETDDWDTMFDDNGECLDPKIIEELSASVGKVKIETPKMDYT</sequence>
<name>T1GZH5_MEGSC</name>
<dbReference type="InterPro" id="IPR039884">
    <property type="entry name" value="R3HC1/R3HCL"/>
</dbReference>
<keyword evidence="3" id="KW-1185">Reference proteome</keyword>
<dbReference type="HOGENOM" id="CLU_1431364_0_0_1"/>
<dbReference type="EMBL" id="CAQQ02374573">
    <property type="status" value="NOT_ANNOTATED_CDS"/>
    <property type="molecule type" value="Genomic_DNA"/>
</dbReference>
<organism evidence="2 3">
    <name type="scientific">Megaselia scalaris</name>
    <name type="common">Humpbacked fly</name>
    <name type="synonym">Phora scalaris</name>
    <dbReference type="NCBI Taxonomy" id="36166"/>
    <lineage>
        <taxon>Eukaryota</taxon>
        <taxon>Metazoa</taxon>
        <taxon>Ecdysozoa</taxon>
        <taxon>Arthropoda</taxon>
        <taxon>Hexapoda</taxon>
        <taxon>Insecta</taxon>
        <taxon>Pterygota</taxon>
        <taxon>Neoptera</taxon>
        <taxon>Endopterygota</taxon>
        <taxon>Diptera</taxon>
        <taxon>Brachycera</taxon>
        <taxon>Muscomorpha</taxon>
        <taxon>Platypezoidea</taxon>
        <taxon>Phoridae</taxon>
        <taxon>Megaseliini</taxon>
        <taxon>Megaselia</taxon>
    </lineage>
</organism>
<proteinExistence type="predicted"/>
<evidence type="ECO:0000256" key="1">
    <source>
        <dbReference type="SAM" id="MobiDB-lite"/>
    </source>
</evidence>
<reference evidence="2" key="2">
    <citation type="submission" date="2015-06" db="UniProtKB">
        <authorList>
            <consortium name="EnsemblMetazoa"/>
        </authorList>
    </citation>
    <scope>IDENTIFICATION</scope>
</reference>
<accession>T1GZH5</accession>
<reference evidence="3" key="1">
    <citation type="submission" date="2013-02" db="EMBL/GenBank/DDBJ databases">
        <authorList>
            <person name="Hughes D."/>
        </authorList>
    </citation>
    <scope>NUCLEOTIDE SEQUENCE</scope>
    <source>
        <strain>Durham</strain>
        <strain evidence="3">NC isolate 2 -- Noor lab</strain>
    </source>
</reference>
<feature type="region of interest" description="Disordered" evidence="1">
    <location>
        <begin position="22"/>
        <end position="42"/>
    </location>
</feature>
<evidence type="ECO:0000313" key="2">
    <source>
        <dbReference type="EnsemblMetazoa" id="MESCA009276-PA"/>
    </source>
</evidence>